<dbReference type="Proteomes" id="UP000230605">
    <property type="component" value="Chromosome 1"/>
</dbReference>
<dbReference type="PANTHER" id="PTHR12304:SF4">
    <property type="entry name" value="URIDINE NUCLEOSIDASE"/>
    <property type="match status" value="1"/>
</dbReference>
<dbReference type="Proteomes" id="UP001302367">
    <property type="component" value="Chromosome 1"/>
</dbReference>
<dbReference type="AlphaFoldDB" id="A0A2G5I6V2"/>
<accession>A0A2G5I6V2</accession>
<reference evidence="5 7" key="1">
    <citation type="submission" date="2015-10" db="EMBL/GenBank/DDBJ databases">
        <title>The cercosporin biosynthetic gene cluster was horizontally transferred to several fungal lineages and shown to be expanded in Cercospora beticola based on microsynteny with recipient genomes.</title>
        <authorList>
            <person name="De Jonge R."/>
            <person name="Ebert M.K."/>
            <person name="Suttle J.C."/>
            <person name="Jurick Ii W.M."/>
            <person name="Secor G.A."/>
            <person name="Thomma B.P."/>
            <person name="Van De Peer Y."/>
            <person name="Bolton M.D."/>
        </authorList>
    </citation>
    <scope>NUCLEOTIDE SEQUENCE [LARGE SCALE GENOMIC DNA]</scope>
    <source>
        <strain evidence="5 7">09-40</strain>
    </source>
</reference>
<feature type="domain" description="Inosine/uridine-preferring nucleoside hydrolase" evidence="4">
    <location>
        <begin position="12"/>
        <end position="353"/>
    </location>
</feature>
<dbReference type="GO" id="GO:0006152">
    <property type="term" value="P:purine nucleoside catabolic process"/>
    <property type="evidence" value="ECO:0007669"/>
    <property type="project" value="TreeGrafter"/>
</dbReference>
<evidence type="ECO:0000256" key="1">
    <source>
        <dbReference type="ARBA" id="ARBA00009176"/>
    </source>
</evidence>
<evidence type="ECO:0000259" key="4">
    <source>
        <dbReference type="Pfam" id="PF01156"/>
    </source>
</evidence>
<keyword evidence="3" id="KW-0326">Glycosidase</keyword>
<evidence type="ECO:0000256" key="3">
    <source>
        <dbReference type="ARBA" id="ARBA00023295"/>
    </source>
</evidence>
<dbReference type="GO" id="GO:0005829">
    <property type="term" value="C:cytosol"/>
    <property type="evidence" value="ECO:0007669"/>
    <property type="project" value="TreeGrafter"/>
</dbReference>
<protein>
    <submittedName>
        <fullName evidence="5">Uridine nucleosidase</fullName>
    </submittedName>
</protein>
<keyword evidence="8" id="KW-1185">Reference proteome</keyword>
<dbReference type="OrthoDB" id="432381at2759"/>
<evidence type="ECO:0000313" key="5">
    <source>
        <dbReference type="EMBL" id="PIB00537.1"/>
    </source>
</evidence>
<comment type="similarity">
    <text evidence="1">Belongs to the IUNH family.</text>
</comment>
<dbReference type="EMBL" id="LKMD01000100">
    <property type="protein sequence ID" value="PIB00537.1"/>
    <property type="molecule type" value="Genomic_DNA"/>
</dbReference>
<evidence type="ECO:0000256" key="2">
    <source>
        <dbReference type="ARBA" id="ARBA00022801"/>
    </source>
</evidence>
<gene>
    <name evidence="5" type="ORF">CB0940_00671</name>
    <name evidence="6" type="ORF">RHO25_000703</name>
</gene>
<evidence type="ECO:0000313" key="7">
    <source>
        <dbReference type="Proteomes" id="UP000230605"/>
    </source>
</evidence>
<evidence type="ECO:0000313" key="8">
    <source>
        <dbReference type="Proteomes" id="UP001302367"/>
    </source>
</evidence>
<evidence type="ECO:0000313" key="6">
    <source>
        <dbReference type="EMBL" id="WPA96097.1"/>
    </source>
</evidence>
<dbReference type="EMBL" id="CP134184">
    <property type="protein sequence ID" value="WPA96097.1"/>
    <property type="molecule type" value="Genomic_DNA"/>
</dbReference>
<dbReference type="Pfam" id="PF01156">
    <property type="entry name" value="IU_nuc_hydro"/>
    <property type="match status" value="1"/>
</dbReference>
<name>A0A2G5I6V2_CERBT</name>
<reference evidence="6 8" key="2">
    <citation type="submission" date="2023-09" db="EMBL/GenBank/DDBJ databases">
        <title>Complete-Gapless Cercospora beticola genome.</title>
        <authorList>
            <person name="Wyatt N.A."/>
            <person name="Spanner R.E."/>
            <person name="Bolton M.D."/>
        </authorList>
    </citation>
    <scope>NUCLEOTIDE SEQUENCE [LARGE SCALE GENOMIC DNA]</scope>
    <source>
        <strain evidence="6">Cb09-40</strain>
    </source>
</reference>
<dbReference type="PANTHER" id="PTHR12304">
    <property type="entry name" value="INOSINE-URIDINE PREFERRING NUCLEOSIDE HYDROLASE"/>
    <property type="match status" value="1"/>
</dbReference>
<keyword evidence="2" id="KW-0378">Hydrolase</keyword>
<dbReference type="Gene3D" id="3.90.245.10">
    <property type="entry name" value="Ribonucleoside hydrolase-like"/>
    <property type="match status" value="1"/>
</dbReference>
<organism evidence="5 7">
    <name type="scientific">Cercospora beticola</name>
    <name type="common">Sugarbeet leaf spot fungus</name>
    <dbReference type="NCBI Taxonomy" id="122368"/>
    <lineage>
        <taxon>Eukaryota</taxon>
        <taxon>Fungi</taxon>
        <taxon>Dikarya</taxon>
        <taxon>Ascomycota</taxon>
        <taxon>Pezizomycotina</taxon>
        <taxon>Dothideomycetes</taxon>
        <taxon>Dothideomycetidae</taxon>
        <taxon>Mycosphaerellales</taxon>
        <taxon>Mycosphaerellaceae</taxon>
        <taxon>Cercospora</taxon>
    </lineage>
</organism>
<dbReference type="GO" id="GO:0008477">
    <property type="term" value="F:purine nucleosidase activity"/>
    <property type="evidence" value="ECO:0007669"/>
    <property type="project" value="TreeGrafter"/>
</dbReference>
<dbReference type="SUPFAM" id="SSF53590">
    <property type="entry name" value="Nucleoside hydrolase"/>
    <property type="match status" value="1"/>
</dbReference>
<dbReference type="InterPro" id="IPR023186">
    <property type="entry name" value="IUNH"/>
</dbReference>
<dbReference type="InterPro" id="IPR001910">
    <property type="entry name" value="Inosine/uridine_hydrolase_dom"/>
</dbReference>
<dbReference type="InterPro" id="IPR036452">
    <property type="entry name" value="Ribo_hydro-like"/>
</dbReference>
<dbReference type="CDD" id="cd02651">
    <property type="entry name" value="nuc_hydro_IU_UC_XIUA"/>
    <property type="match status" value="1"/>
</dbReference>
<sequence length="369" mass="39323">MTAPSKEDIVPLWLDCDTGHDDALAILLSAQHPSINLLGISTIHGNASLNNTTYNTRAILKAIGREDVPVYIGASKPFCRTPAAAADIHGESGLDGTTCLPVPTVPARTDLTAVDAMYQALIAQPAGTAYVVATGACTNIALLFAVYPDLAEHIAGLSIMGGAIGGGFSDAPMGIVHGKEDRPGNWTPFAEFNIYIDPESASSIFSNEILSKKTTLIPLDLTHQFLATEDVQQGMLHGFNKTQAAAGNQVSLPRKLFYEILTFFAKTYAEVFGLTQGPPAHDPLAVAAIIFNDLFHDNDGERYAIEVITEGLHGSSVEIRSSESQCGRTIATLLPKGTAGVRIPRSLEKEQLWRLLEGCLTRIGAKGLN</sequence>
<proteinExistence type="inferred from homology"/>